<proteinExistence type="predicted"/>
<reference evidence="1" key="1">
    <citation type="submission" date="2014-09" db="EMBL/GenBank/DDBJ databases">
        <authorList>
            <person name="Magalhaes I.L.F."/>
            <person name="Oliveira U."/>
            <person name="Santos F.R."/>
            <person name="Vidigal T.H.D.A."/>
            <person name="Brescovit A.D."/>
            <person name="Santos A.J."/>
        </authorList>
    </citation>
    <scope>NUCLEOTIDE SEQUENCE</scope>
    <source>
        <tissue evidence="1">Shoot tissue taken approximately 20 cm above the soil surface</tissue>
    </source>
</reference>
<reference evidence="1" key="2">
    <citation type="journal article" date="2015" name="Data Brief">
        <title>Shoot transcriptome of the giant reed, Arundo donax.</title>
        <authorList>
            <person name="Barrero R.A."/>
            <person name="Guerrero F.D."/>
            <person name="Moolhuijzen P."/>
            <person name="Goolsby J.A."/>
            <person name="Tidwell J."/>
            <person name="Bellgard S.E."/>
            <person name="Bellgard M.I."/>
        </authorList>
    </citation>
    <scope>NUCLEOTIDE SEQUENCE</scope>
    <source>
        <tissue evidence="1">Shoot tissue taken approximately 20 cm above the soil surface</tissue>
    </source>
</reference>
<dbReference type="AlphaFoldDB" id="A0A0A8XUU3"/>
<name>A0A0A8XUU3_ARUDO</name>
<evidence type="ECO:0000313" key="1">
    <source>
        <dbReference type="EMBL" id="JAD16523.1"/>
    </source>
</evidence>
<dbReference type="EMBL" id="GBRH01281372">
    <property type="protein sequence ID" value="JAD16523.1"/>
    <property type="molecule type" value="Transcribed_RNA"/>
</dbReference>
<organism evidence="1">
    <name type="scientific">Arundo donax</name>
    <name type="common">Giant reed</name>
    <name type="synonym">Donax arundinaceus</name>
    <dbReference type="NCBI Taxonomy" id="35708"/>
    <lineage>
        <taxon>Eukaryota</taxon>
        <taxon>Viridiplantae</taxon>
        <taxon>Streptophyta</taxon>
        <taxon>Embryophyta</taxon>
        <taxon>Tracheophyta</taxon>
        <taxon>Spermatophyta</taxon>
        <taxon>Magnoliopsida</taxon>
        <taxon>Liliopsida</taxon>
        <taxon>Poales</taxon>
        <taxon>Poaceae</taxon>
        <taxon>PACMAD clade</taxon>
        <taxon>Arundinoideae</taxon>
        <taxon>Arundineae</taxon>
        <taxon>Arundo</taxon>
    </lineage>
</organism>
<sequence>MTLKETTIFHIDSDNIIYPFSFKKKRDLP</sequence>
<accession>A0A0A8XUU3</accession>
<protein>
    <submittedName>
        <fullName evidence="1">Uncharacterized protein</fullName>
    </submittedName>
</protein>